<organism evidence="2 3">
    <name type="scientific">Legionella cardiaca</name>
    <dbReference type="NCBI Taxonomy" id="1071983"/>
    <lineage>
        <taxon>Bacteria</taxon>
        <taxon>Pseudomonadati</taxon>
        <taxon>Pseudomonadota</taxon>
        <taxon>Gammaproteobacteria</taxon>
        <taxon>Legionellales</taxon>
        <taxon>Legionellaceae</taxon>
        <taxon>Legionella</taxon>
    </lineage>
</organism>
<keyword evidence="3" id="KW-1185">Reference proteome</keyword>
<evidence type="ECO:0000313" key="2">
    <source>
        <dbReference type="EMBL" id="WED43840.1"/>
    </source>
</evidence>
<dbReference type="InterPro" id="IPR027417">
    <property type="entry name" value="P-loop_NTPase"/>
</dbReference>
<dbReference type="Proteomes" id="UP001222087">
    <property type="component" value="Chromosome"/>
</dbReference>
<evidence type="ECO:0000313" key="3">
    <source>
        <dbReference type="Proteomes" id="UP001222087"/>
    </source>
</evidence>
<dbReference type="Pfam" id="PF13401">
    <property type="entry name" value="AAA_22"/>
    <property type="match status" value="1"/>
</dbReference>
<feature type="domain" description="SPOR" evidence="1">
    <location>
        <begin position="415"/>
        <end position="493"/>
    </location>
</feature>
<dbReference type="RefSeq" id="WP_275089653.1">
    <property type="nucleotide sequence ID" value="NZ_CP119078.1"/>
</dbReference>
<dbReference type="SUPFAM" id="SSF52540">
    <property type="entry name" value="P-loop containing nucleoside triphosphate hydrolases"/>
    <property type="match status" value="1"/>
</dbReference>
<dbReference type="InterPro" id="IPR007730">
    <property type="entry name" value="SPOR-like_dom"/>
</dbReference>
<dbReference type="InterPro" id="IPR036680">
    <property type="entry name" value="SPOR-like_sf"/>
</dbReference>
<sequence length="500" mass="55947">MQNMTQESENKEIITSVKNIFKPSAWLTKIDFINHLVLFNNALAVVLAEEGGGKTTFVELLQTSLDAQIKAQIIKAIPPFNQTSLLLQLATTFHLRTDTELTTAKIIEQINERKAHILLIIDDAQHVSDTFLQEVLLELKQQGEQGYFHICLVSDFSLVASLNKLEAASLEHLIHRIEPGALTESETKTYLLSNLPALKRIDQTMSDKRLAQFYQLTGGNIARINKEMTNYFCPELKSVTTEKSSASKYIGLTATLTVALLASVYIWQNQDLFKQTTPSSQESERVAIKQQQLPSVIAQAPTMQREEPALVSQLPSYNKGMTSYIPALHISAVRQEVQPPPLRRVVDISLDEEEVDNSLVVMDKVVVIPKTITSPQIKQVANLERNVVSSRETPKPMRQPSLATTNNVVASKVPEAKVERYTVQLLASQNLEDVKRFINLHHLTDSKIRTTKSKGANWYVLTIGEYGRVEQAQQVAKNLPTTITQFKPWIRSTSGLPALG</sequence>
<gene>
    <name evidence="2" type="ORF">PXX05_03400</name>
</gene>
<dbReference type="EMBL" id="CP119078">
    <property type="protein sequence ID" value="WED43840.1"/>
    <property type="molecule type" value="Genomic_DNA"/>
</dbReference>
<protein>
    <submittedName>
        <fullName evidence="2">SPOR domain-containing protein</fullName>
    </submittedName>
</protein>
<dbReference type="PANTHER" id="PTHR35894:SF1">
    <property type="entry name" value="PHOSPHORIBULOKINASE _ URIDINE KINASE FAMILY"/>
    <property type="match status" value="1"/>
</dbReference>
<dbReference type="InterPro" id="IPR052026">
    <property type="entry name" value="ExeA_AAA_ATPase_DNA-bind"/>
</dbReference>
<proteinExistence type="predicted"/>
<accession>A0ABY8AWH2</accession>
<dbReference type="PROSITE" id="PS51724">
    <property type="entry name" value="SPOR"/>
    <property type="match status" value="1"/>
</dbReference>
<reference evidence="2 3" key="1">
    <citation type="submission" date="2023-02" db="EMBL/GenBank/DDBJ databases">
        <title>Genome Sequence of L. cardiaca H63T.</title>
        <authorList>
            <person name="Lopez A.E."/>
            <person name="Cianciotto N.P."/>
        </authorList>
    </citation>
    <scope>NUCLEOTIDE SEQUENCE [LARGE SCALE GENOMIC DNA]</scope>
    <source>
        <strain evidence="2 3">H63</strain>
    </source>
</reference>
<dbReference type="Gene3D" id="3.40.50.300">
    <property type="entry name" value="P-loop containing nucleotide triphosphate hydrolases"/>
    <property type="match status" value="1"/>
</dbReference>
<evidence type="ECO:0000259" key="1">
    <source>
        <dbReference type="PROSITE" id="PS51724"/>
    </source>
</evidence>
<dbReference type="Gene3D" id="3.30.70.1070">
    <property type="entry name" value="Sporulation related repeat"/>
    <property type="match status" value="1"/>
</dbReference>
<dbReference type="InterPro" id="IPR049945">
    <property type="entry name" value="AAA_22"/>
</dbReference>
<dbReference type="PANTHER" id="PTHR35894">
    <property type="entry name" value="GENERAL SECRETION PATHWAY PROTEIN A-RELATED"/>
    <property type="match status" value="1"/>
</dbReference>
<dbReference type="Pfam" id="PF05036">
    <property type="entry name" value="SPOR"/>
    <property type="match status" value="1"/>
</dbReference>
<name>A0ABY8AWH2_9GAMM</name>